<dbReference type="EMBL" id="FWZU01000004">
    <property type="protein sequence ID" value="SMF23732.1"/>
    <property type="molecule type" value="Genomic_DNA"/>
</dbReference>
<sequence>MNNYLHPKYTSVLNKIRKEGHPQLNAITICFQFLSASAAMDGACESRLQALGFSEGRFVLLMLLHEETEGLFPHQLAKQAGVTRATITGLLDNLERDQIIERHAYEDDRRKIRIFLTQKGADMATKLFQIHTDWVATLFADISQEEEHMLTNIFERLSRKLQNKAIDETTV</sequence>
<evidence type="ECO:0000313" key="6">
    <source>
        <dbReference type="Proteomes" id="UP000192906"/>
    </source>
</evidence>
<reference evidence="6" key="1">
    <citation type="submission" date="2017-04" db="EMBL/GenBank/DDBJ databases">
        <authorList>
            <person name="Varghese N."/>
            <person name="Submissions S."/>
        </authorList>
    </citation>
    <scope>NUCLEOTIDE SEQUENCE [LARGE SCALE GENOMIC DNA]</scope>
    <source>
        <strain evidence="6">K3S</strain>
    </source>
</reference>
<proteinExistence type="predicted"/>
<evidence type="ECO:0000313" key="5">
    <source>
        <dbReference type="EMBL" id="SMF23732.1"/>
    </source>
</evidence>
<dbReference type="GO" id="GO:0003700">
    <property type="term" value="F:DNA-binding transcription factor activity"/>
    <property type="evidence" value="ECO:0007669"/>
    <property type="project" value="InterPro"/>
</dbReference>
<dbReference type="InterPro" id="IPR000835">
    <property type="entry name" value="HTH_MarR-typ"/>
</dbReference>
<protein>
    <submittedName>
        <fullName evidence="5">DNA-binding transcriptional regulator, MarR family</fullName>
    </submittedName>
</protein>
<keyword evidence="2 5" id="KW-0238">DNA-binding</keyword>
<dbReference type="Proteomes" id="UP000192906">
    <property type="component" value="Unassembled WGS sequence"/>
</dbReference>
<dbReference type="Pfam" id="PF01047">
    <property type="entry name" value="MarR"/>
    <property type="match status" value="1"/>
</dbReference>
<dbReference type="PANTHER" id="PTHR42756:SF1">
    <property type="entry name" value="TRANSCRIPTIONAL REPRESSOR OF EMRAB OPERON"/>
    <property type="match status" value="1"/>
</dbReference>
<keyword evidence="1" id="KW-0805">Transcription regulation</keyword>
<dbReference type="SMART" id="SM00347">
    <property type="entry name" value="HTH_MARR"/>
    <property type="match status" value="1"/>
</dbReference>
<dbReference type="PRINTS" id="PR00598">
    <property type="entry name" value="HTHMARR"/>
</dbReference>
<dbReference type="PROSITE" id="PS50995">
    <property type="entry name" value="HTH_MARR_2"/>
    <property type="match status" value="1"/>
</dbReference>
<dbReference type="SUPFAM" id="SSF46785">
    <property type="entry name" value="Winged helix' DNA-binding domain"/>
    <property type="match status" value="1"/>
</dbReference>
<gene>
    <name evidence="5" type="ORF">SAMN06295933_2347</name>
</gene>
<organism evidence="5 6">
    <name type="scientific">Desulfovibrio gilichinskyi</name>
    <dbReference type="NCBI Taxonomy" id="1519643"/>
    <lineage>
        <taxon>Bacteria</taxon>
        <taxon>Pseudomonadati</taxon>
        <taxon>Thermodesulfobacteriota</taxon>
        <taxon>Desulfovibrionia</taxon>
        <taxon>Desulfovibrionales</taxon>
        <taxon>Desulfovibrionaceae</taxon>
        <taxon>Desulfovibrio</taxon>
    </lineage>
</organism>
<dbReference type="GO" id="GO:0003677">
    <property type="term" value="F:DNA binding"/>
    <property type="evidence" value="ECO:0007669"/>
    <property type="project" value="UniProtKB-KW"/>
</dbReference>
<dbReference type="InterPro" id="IPR036390">
    <property type="entry name" value="WH_DNA-bd_sf"/>
</dbReference>
<dbReference type="AlphaFoldDB" id="A0A1X7DY13"/>
<evidence type="ECO:0000256" key="3">
    <source>
        <dbReference type="ARBA" id="ARBA00023163"/>
    </source>
</evidence>
<keyword evidence="6" id="KW-1185">Reference proteome</keyword>
<dbReference type="OrthoDB" id="5521015at2"/>
<name>A0A1X7DY13_9BACT</name>
<dbReference type="Gene3D" id="1.10.10.10">
    <property type="entry name" value="Winged helix-like DNA-binding domain superfamily/Winged helix DNA-binding domain"/>
    <property type="match status" value="1"/>
</dbReference>
<dbReference type="PANTHER" id="PTHR42756">
    <property type="entry name" value="TRANSCRIPTIONAL REGULATOR, MARR"/>
    <property type="match status" value="1"/>
</dbReference>
<accession>A0A1X7DY13</accession>
<keyword evidence="3" id="KW-0804">Transcription</keyword>
<dbReference type="InterPro" id="IPR036388">
    <property type="entry name" value="WH-like_DNA-bd_sf"/>
</dbReference>
<dbReference type="RefSeq" id="WP_085102427.1">
    <property type="nucleotide sequence ID" value="NZ_FWZU01000004.1"/>
</dbReference>
<evidence type="ECO:0000259" key="4">
    <source>
        <dbReference type="PROSITE" id="PS50995"/>
    </source>
</evidence>
<evidence type="ECO:0000256" key="1">
    <source>
        <dbReference type="ARBA" id="ARBA00023015"/>
    </source>
</evidence>
<feature type="domain" description="HTH marR-type" evidence="4">
    <location>
        <begin position="26"/>
        <end position="159"/>
    </location>
</feature>
<dbReference type="STRING" id="1519643.SAMN06295933_2347"/>
<evidence type="ECO:0000256" key="2">
    <source>
        <dbReference type="ARBA" id="ARBA00023125"/>
    </source>
</evidence>